<dbReference type="EMBL" id="JADRCR010000001">
    <property type="protein sequence ID" value="MBK5142880.1"/>
    <property type="molecule type" value="Genomic_DNA"/>
</dbReference>
<evidence type="ECO:0000313" key="3">
    <source>
        <dbReference type="Proteomes" id="UP001296921"/>
    </source>
</evidence>
<proteinExistence type="predicted"/>
<evidence type="ECO:0000256" key="1">
    <source>
        <dbReference type="SAM" id="MobiDB-lite"/>
    </source>
</evidence>
<organism evidence="2 3">
    <name type="scientific">Limnobaculum allomyrinae</name>
    <dbReference type="NCBI Taxonomy" id="2791986"/>
    <lineage>
        <taxon>Bacteria</taxon>
        <taxon>Pseudomonadati</taxon>
        <taxon>Pseudomonadota</taxon>
        <taxon>Gammaproteobacteria</taxon>
        <taxon>Enterobacterales</taxon>
        <taxon>Budviciaceae</taxon>
        <taxon>Limnobaculum</taxon>
    </lineage>
</organism>
<dbReference type="Proteomes" id="UP001296921">
    <property type="component" value="Unassembled WGS sequence"/>
</dbReference>
<protein>
    <recommendedName>
        <fullName evidence="4">DUF2732 family protein</fullName>
    </recommendedName>
</protein>
<gene>
    <name evidence="2" type="ORF">I2494_03970</name>
</gene>
<evidence type="ECO:0008006" key="4">
    <source>
        <dbReference type="Google" id="ProtNLM"/>
    </source>
</evidence>
<name>A0ABS1IMA6_9GAMM</name>
<accession>A0ABS1IMA6</accession>
<feature type="region of interest" description="Disordered" evidence="1">
    <location>
        <begin position="1"/>
        <end position="20"/>
    </location>
</feature>
<comment type="caution">
    <text evidence="2">The sequence shown here is derived from an EMBL/GenBank/DDBJ whole genome shotgun (WGS) entry which is preliminary data.</text>
</comment>
<dbReference type="RefSeq" id="WP_218465341.1">
    <property type="nucleotide sequence ID" value="NZ_JADRCR010000001.1"/>
</dbReference>
<reference evidence="2 3" key="1">
    <citation type="submission" date="2020-11" db="EMBL/GenBank/DDBJ databases">
        <title>Insectihabitans protaetiae gen. nov. sp. nov. and Insectihabitans allomyrinae sp. nov., isolated from larvae of Protaetia brevitarsis seulensis and Allomyrina dichotoma, respectively.</title>
        <authorList>
            <person name="Lee S.D."/>
            <person name="Byeon Y.-S."/>
            <person name="Kim S.-M."/>
            <person name="Yang H.L."/>
            <person name="Kim I.S."/>
        </authorList>
    </citation>
    <scope>NUCLEOTIDE SEQUENCE [LARGE SCALE GENOMIC DNA]</scope>
    <source>
        <strain evidence="2 3">BWR-B9</strain>
    </source>
</reference>
<feature type="compositionally biased region" description="Polar residues" evidence="1">
    <location>
        <begin position="1"/>
        <end position="19"/>
    </location>
</feature>
<keyword evidence="3" id="KW-1185">Reference proteome</keyword>
<sequence length="72" mass="7991">MRKSLSNESLQKSPDNSRSGLVDVLDLRDQLNRIANLIEASLILLNDGNQTRIALEVLDVAWKYAHDAGEAD</sequence>
<evidence type="ECO:0000313" key="2">
    <source>
        <dbReference type="EMBL" id="MBK5142880.1"/>
    </source>
</evidence>